<dbReference type="GO" id="GO:0016442">
    <property type="term" value="C:RISC complex"/>
    <property type="evidence" value="ECO:0007669"/>
    <property type="project" value="TreeGrafter"/>
</dbReference>
<dbReference type="Gene3D" id="3.30.160.20">
    <property type="match status" value="2"/>
</dbReference>
<dbReference type="GO" id="GO:0035197">
    <property type="term" value="F:siRNA binding"/>
    <property type="evidence" value="ECO:0007669"/>
    <property type="project" value="TreeGrafter"/>
</dbReference>
<dbReference type="GO" id="GO:0030422">
    <property type="term" value="P:siRNA processing"/>
    <property type="evidence" value="ECO:0007669"/>
    <property type="project" value="TreeGrafter"/>
</dbReference>
<dbReference type="Pfam" id="PF00035">
    <property type="entry name" value="dsrm"/>
    <property type="match status" value="1"/>
</dbReference>
<evidence type="ECO:0000259" key="3">
    <source>
        <dbReference type="PROSITE" id="PS50137"/>
    </source>
</evidence>
<dbReference type="PROSITE" id="PS50137">
    <property type="entry name" value="DS_RBD"/>
    <property type="match status" value="1"/>
</dbReference>
<accession>A0A2S2NSX9</accession>
<reference evidence="4" key="1">
    <citation type="submission" date="2018-04" db="EMBL/GenBank/DDBJ databases">
        <title>Transcriptome of Schizaphis graminum biotype I.</title>
        <authorList>
            <person name="Scully E.D."/>
            <person name="Geib S.M."/>
            <person name="Palmer N.A."/>
            <person name="Koch K."/>
            <person name="Bradshaw J."/>
            <person name="Heng-Moss T."/>
            <person name="Sarath G."/>
        </authorList>
    </citation>
    <scope>NUCLEOTIDE SEQUENCE</scope>
</reference>
<protein>
    <submittedName>
        <fullName evidence="4">Interferon-inducible double stranded RNA-dependent protein kinase activator A</fullName>
    </submittedName>
</protein>
<dbReference type="GO" id="GO:0005634">
    <property type="term" value="C:nucleus"/>
    <property type="evidence" value="ECO:0007669"/>
    <property type="project" value="TreeGrafter"/>
</dbReference>
<keyword evidence="4" id="KW-0808">Transferase</keyword>
<evidence type="ECO:0000313" key="4">
    <source>
        <dbReference type="EMBL" id="MBY20265.1"/>
    </source>
</evidence>
<dbReference type="EMBL" id="GGMR01007646">
    <property type="protein sequence ID" value="MBY20265.1"/>
    <property type="molecule type" value="Transcribed_RNA"/>
</dbReference>
<evidence type="ECO:0000256" key="1">
    <source>
        <dbReference type="ARBA" id="ARBA00022884"/>
    </source>
</evidence>
<dbReference type="PANTHER" id="PTHR46205:SF3">
    <property type="entry name" value="LOQUACIOUS, ISOFORM B"/>
    <property type="match status" value="1"/>
</dbReference>
<dbReference type="SMART" id="SM00358">
    <property type="entry name" value="DSRM"/>
    <property type="match status" value="1"/>
</dbReference>
<dbReference type="GO" id="GO:0070920">
    <property type="term" value="P:regulation of regulatory ncRNA processing"/>
    <property type="evidence" value="ECO:0007669"/>
    <property type="project" value="TreeGrafter"/>
</dbReference>
<sequence>MCANSNGFLSFSTEDDSSSQSKVSLELNPVGSLQELCIARRCPIPNYTFPVEKLKKYKAEFRVVCSISIYKCSGIGISKQEAKNQAAYLMYKQIEKLTSEDFKQIWKNEYEYKDEIYNDPSLIQNHELLHGIKFSKLALSHESVTHLKSFFDSGAPKTTYLQKIKKNSTASDTLNTILKIEDIILKCLTVSFNSGKVEVMMQVNTIPVIVISGSGKSVPDAQESAARVILSYFKSKLNIQ</sequence>
<keyword evidence="1 2" id="KW-0694">RNA-binding</keyword>
<gene>
    <name evidence="4" type="primary">Prkra_1</name>
    <name evidence="4" type="ORF">g.122054</name>
</gene>
<dbReference type="GO" id="GO:0003725">
    <property type="term" value="F:double-stranded RNA binding"/>
    <property type="evidence" value="ECO:0007669"/>
    <property type="project" value="TreeGrafter"/>
</dbReference>
<dbReference type="SUPFAM" id="SSF54768">
    <property type="entry name" value="dsRNA-binding domain-like"/>
    <property type="match status" value="1"/>
</dbReference>
<dbReference type="AlphaFoldDB" id="A0A2S2NSX9"/>
<keyword evidence="4" id="KW-0418">Kinase</keyword>
<evidence type="ECO:0000256" key="2">
    <source>
        <dbReference type="PROSITE-ProRule" id="PRU00266"/>
    </source>
</evidence>
<dbReference type="InterPro" id="IPR051247">
    <property type="entry name" value="RLC_Component"/>
</dbReference>
<dbReference type="GO" id="GO:0005737">
    <property type="term" value="C:cytoplasm"/>
    <property type="evidence" value="ECO:0007669"/>
    <property type="project" value="TreeGrafter"/>
</dbReference>
<proteinExistence type="predicted"/>
<feature type="domain" description="DRBM" evidence="3">
    <location>
        <begin position="28"/>
        <end position="96"/>
    </location>
</feature>
<dbReference type="InterPro" id="IPR014720">
    <property type="entry name" value="dsRBD_dom"/>
</dbReference>
<dbReference type="GO" id="GO:0016301">
    <property type="term" value="F:kinase activity"/>
    <property type="evidence" value="ECO:0007669"/>
    <property type="project" value="UniProtKB-KW"/>
</dbReference>
<name>A0A2S2NSX9_SCHGA</name>
<organism evidence="4">
    <name type="scientific">Schizaphis graminum</name>
    <name type="common">Green bug aphid</name>
    <dbReference type="NCBI Taxonomy" id="13262"/>
    <lineage>
        <taxon>Eukaryota</taxon>
        <taxon>Metazoa</taxon>
        <taxon>Ecdysozoa</taxon>
        <taxon>Arthropoda</taxon>
        <taxon>Hexapoda</taxon>
        <taxon>Insecta</taxon>
        <taxon>Pterygota</taxon>
        <taxon>Neoptera</taxon>
        <taxon>Paraneoptera</taxon>
        <taxon>Hemiptera</taxon>
        <taxon>Sternorrhyncha</taxon>
        <taxon>Aphidomorpha</taxon>
        <taxon>Aphidoidea</taxon>
        <taxon>Aphididae</taxon>
        <taxon>Aphidini</taxon>
        <taxon>Schizaphis</taxon>
    </lineage>
</organism>
<dbReference type="GO" id="GO:0070578">
    <property type="term" value="C:RISC-loading complex"/>
    <property type="evidence" value="ECO:0007669"/>
    <property type="project" value="TreeGrafter"/>
</dbReference>
<dbReference type="PANTHER" id="PTHR46205">
    <property type="entry name" value="LOQUACIOUS, ISOFORM B"/>
    <property type="match status" value="1"/>
</dbReference>